<gene>
    <name evidence="1" type="ORF">OG835_41145</name>
</gene>
<proteinExistence type="predicted"/>
<name>A0ACD5A058_9ACTN</name>
<sequence length="63" mass="6824">MKFRRAIAVMMSTQGQSMPNVTSLTQVSNDYVRDVILRSTSGSSTRWTQNGAGDAQDVQQSGA</sequence>
<accession>A0ACD5A058</accession>
<protein>
    <submittedName>
        <fullName evidence="1">Uncharacterized protein</fullName>
    </submittedName>
</protein>
<dbReference type="EMBL" id="CP109109">
    <property type="protein sequence ID" value="WSC02767.1"/>
    <property type="molecule type" value="Genomic_DNA"/>
</dbReference>
<evidence type="ECO:0000313" key="2">
    <source>
        <dbReference type="Proteomes" id="UP001348369"/>
    </source>
</evidence>
<keyword evidence="2" id="KW-1185">Reference proteome</keyword>
<evidence type="ECO:0000313" key="1">
    <source>
        <dbReference type="EMBL" id="WSC02767.1"/>
    </source>
</evidence>
<dbReference type="Proteomes" id="UP001348369">
    <property type="component" value="Chromosome"/>
</dbReference>
<reference evidence="1" key="1">
    <citation type="submission" date="2022-10" db="EMBL/GenBank/DDBJ databases">
        <title>The complete genomes of actinobacterial strains from the NBC collection.</title>
        <authorList>
            <person name="Joergensen T.S."/>
            <person name="Alvarez Arevalo M."/>
            <person name="Sterndorff E.B."/>
            <person name="Faurdal D."/>
            <person name="Vuksanovic O."/>
            <person name="Mourched A.-S."/>
            <person name="Charusanti P."/>
            <person name="Shaw S."/>
            <person name="Blin K."/>
            <person name="Weber T."/>
        </authorList>
    </citation>
    <scope>NUCLEOTIDE SEQUENCE</scope>
    <source>
        <strain evidence="1">NBC 01771</strain>
    </source>
</reference>
<organism evidence="1 2">
    <name type="scientific">Streptomyces scopuliridis</name>
    <dbReference type="NCBI Taxonomy" id="452529"/>
    <lineage>
        <taxon>Bacteria</taxon>
        <taxon>Bacillati</taxon>
        <taxon>Actinomycetota</taxon>
        <taxon>Actinomycetes</taxon>
        <taxon>Kitasatosporales</taxon>
        <taxon>Streptomycetaceae</taxon>
        <taxon>Streptomyces</taxon>
    </lineage>
</organism>